<evidence type="ECO:0000313" key="1">
    <source>
        <dbReference type="EMBL" id="KAF2889766.1"/>
    </source>
</evidence>
<organism evidence="1 2">
    <name type="scientific">Ignelater luminosus</name>
    <name type="common">Cucubano</name>
    <name type="synonym">Pyrophorus luminosus</name>
    <dbReference type="NCBI Taxonomy" id="2038154"/>
    <lineage>
        <taxon>Eukaryota</taxon>
        <taxon>Metazoa</taxon>
        <taxon>Ecdysozoa</taxon>
        <taxon>Arthropoda</taxon>
        <taxon>Hexapoda</taxon>
        <taxon>Insecta</taxon>
        <taxon>Pterygota</taxon>
        <taxon>Neoptera</taxon>
        <taxon>Endopterygota</taxon>
        <taxon>Coleoptera</taxon>
        <taxon>Polyphaga</taxon>
        <taxon>Elateriformia</taxon>
        <taxon>Elateroidea</taxon>
        <taxon>Elateridae</taxon>
        <taxon>Agrypninae</taxon>
        <taxon>Pyrophorini</taxon>
        <taxon>Ignelater</taxon>
    </lineage>
</organism>
<comment type="caution">
    <text evidence="1">The sequence shown here is derived from an EMBL/GenBank/DDBJ whole genome shotgun (WGS) entry which is preliminary data.</text>
</comment>
<dbReference type="PANTHER" id="PTHR47510">
    <property type="entry name" value="REVERSE TRANSCRIPTASE DOMAIN-CONTAINING PROTEIN"/>
    <property type="match status" value="1"/>
</dbReference>
<dbReference type="AlphaFoldDB" id="A0A8K0CRB7"/>
<feature type="non-terminal residue" evidence="1">
    <location>
        <position position="163"/>
    </location>
</feature>
<evidence type="ECO:0000313" key="2">
    <source>
        <dbReference type="Proteomes" id="UP000801492"/>
    </source>
</evidence>
<sequence>MQNDAKSFWKDLKQYNIISSNKPSGIPDYLKDVNRINNYFVSSVDDIVNLNVTVPREYENLRPDVGEFKFAPVVENDIIRVLNKIKSNFGGIDNINIKMIRYCCPVLIPFLTHLINFCLENGVVPDDWKIAKVVPLPKTNAPKEPKDLRPISILPVLSKVLEK</sequence>
<accession>A0A8K0CRB7</accession>
<dbReference type="Proteomes" id="UP000801492">
    <property type="component" value="Unassembled WGS sequence"/>
</dbReference>
<dbReference type="EMBL" id="VTPC01062741">
    <property type="protein sequence ID" value="KAF2889766.1"/>
    <property type="molecule type" value="Genomic_DNA"/>
</dbReference>
<name>A0A8K0CRB7_IGNLU</name>
<gene>
    <name evidence="1" type="ORF">ILUMI_16407</name>
</gene>
<protein>
    <recommendedName>
        <fullName evidence="3">Reverse transcriptase domain-containing protein</fullName>
    </recommendedName>
</protein>
<dbReference type="PANTHER" id="PTHR47510:SF3">
    <property type="entry name" value="ENDO_EXONUCLEASE_PHOSPHATASE DOMAIN-CONTAINING PROTEIN"/>
    <property type="match status" value="1"/>
</dbReference>
<evidence type="ECO:0008006" key="3">
    <source>
        <dbReference type="Google" id="ProtNLM"/>
    </source>
</evidence>
<proteinExistence type="predicted"/>
<keyword evidence="2" id="KW-1185">Reference proteome</keyword>
<dbReference type="OrthoDB" id="6773841at2759"/>
<reference evidence="1" key="1">
    <citation type="submission" date="2019-08" db="EMBL/GenBank/DDBJ databases">
        <title>The genome of the North American firefly Photinus pyralis.</title>
        <authorList>
            <consortium name="Photinus pyralis genome working group"/>
            <person name="Fallon T.R."/>
            <person name="Sander Lower S.E."/>
            <person name="Weng J.-K."/>
        </authorList>
    </citation>
    <scope>NUCLEOTIDE SEQUENCE</scope>
    <source>
        <strain evidence="1">TRF0915ILg1</strain>
        <tissue evidence="1">Whole body</tissue>
    </source>
</reference>